<protein>
    <submittedName>
        <fullName evidence="2">NADH dehydrogenase</fullName>
    </submittedName>
</protein>
<evidence type="ECO:0000259" key="1">
    <source>
        <dbReference type="Pfam" id="PF00881"/>
    </source>
</evidence>
<sequence length="205" mass="22565">MTSPVEHQDLYALSPEGQRLLFTEARTALKFTDAPVDDERLRAIWELFKWAPTGSNLNPMRILYVRTDEGKKRLVPLLTPPNQPKSASAPVIAVLAVDREYGEYGAELCPSIPGLKDVLDSNPVLRDASGDFNAALQAGYFVLAVRAAGLAAGPMKGFDAEAVNTEFFPDGRWKAILLVNIGEPAEDAWGERMPRHDYEQAVQLV</sequence>
<gene>
    <name evidence="2" type="ORF">ADK34_40490</name>
</gene>
<dbReference type="RefSeq" id="WP_033211245.1">
    <property type="nucleotide sequence ID" value="NZ_LGUP01000415.1"/>
</dbReference>
<dbReference type="PATRIC" id="fig|1938.6.peg.8718"/>
<dbReference type="PANTHER" id="PTHR43543">
    <property type="entry name" value="MALONIC SEMIALDEHYDE REDUCTASE RUTE-RELATED"/>
    <property type="match status" value="1"/>
</dbReference>
<name>A0A0L8J0Y0_STRVR</name>
<dbReference type="InterPro" id="IPR029479">
    <property type="entry name" value="Nitroreductase"/>
</dbReference>
<dbReference type="SUPFAM" id="SSF55469">
    <property type="entry name" value="FMN-dependent nitroreductase-like"/>
    <property type="match status" value="1"/>
</dbReference>
<dbReference type="InterPro" id="IPR000415">
    <property type="entry name" value="Nitroreductase-like"/>
</dbReference>
<reference evidence="2 3" key="1">
    <citation type="submission" date="2015-06" db="EMBL/GenBank/DDBJ databases">
        <authorList>
            <person name="Hoefler B.C."/>
            <person name="Straight P.D."/>
        </authorList>
    </citation>
    <scope>NUCLEOTIDE SEQUENCE [LARGE SCALE GENOMIC DNA]</scope>
    <source>
        <strain evidence="2 3">NRRL 3427</strain>
    </source>
</reference>
<feature type="domain" description="Nitroreductase" evidence="1">
    <location>
        <begin position="27"/>
        <end position="182"/>
    </location>
</feature>
<dbReference type="Gene3D" id="3.40.109.10">
    <property type="entry name" value="NADH Oxidase"/>
    <property type="match status" value="1"/>
</dbReference>
<dbReference type="EMBL" id="LGUP01000415">
    <property type="protein sequence ID" value="KOG07321.1"/>
    <property type="molecule type" value="Genomic_DNA"/>
</dbReference>
<dbReference type="Pfam" id="PF00881">
    <property type="entry name" value="Nitroreductase"/>
    <property type="match status" value="1"/>
</dbReference>
<dbReference type="OrthoDB" id="9784375at2"/>
<accession>A0A0L8J0Y0</accession>
<dbReference type="AlphaFoldDB" id="A0A0L8J0Y0"/>
<dbReference type="PANTHER" id="PTHR43543:SF1">
    <property type="entry name" value="MALONIC SEMIALDEHYDE REDUCTASE RUTE-RELATED"/>
    <property type="match status" value="1"/>
</dbReference>
<organism evidence="2 3">
    <name type="scientific">Streptomyces viridochromogenes</name>
    <dbReference type="NCBI Taxonomy" id="1938"/>
    <lineage>
        <taxon>Bacteria</taxon>
        <taxon>Bacillati</taxon>
        <taxon>Actinomycetota</taxon>
        <taxon>Actinomycetes</taxon>
        <taxon>Kitasatosporales</taxon>
        <taxon>Streptomycetaceae</taxon>
        <taxon>Streptomyces</taxon>
    </lineage>
</organism>
<evidence type="ECO:0000313" key="3">
    <source>
        <dbReference type="Proteomes" id="UP000037023"/>
    </source>
</evidence>
<dbReference type="Proteomes" id="UP000037023">
    <property type="component" value="Unassembled WGS sequence"/>
</dbReference>
<evidence type="ECO:0000313" key="2">
    <source>
        <dbReference type="EMBL" id="KOG07321.1"/>
    </source>
</evidence>
<comment type="caution">
    <text evidence="2">The sequence shown here is derived from an EMBL/GenBank/DDBJ whole genome shotgun (WGS) entry which is preliminary data.</text>
</comment>
<dbReference type="NCBIfam" id="NF003768">
    <property type="entry name" value="PRK05365.1"/>
    <property type="match status" value="1"/>
</dbReference>
<dbReference type="GO" id="GO:0016491">
    <property type="term" value="F:oxidoreductase activity"/>
    <property type="evidence" value="ECO:0007669"/>
    <property type="project" value="InterPro"/>
</dbReference>
<dbReference type="InterPro" id="IPR050461">
    <property type="entry name" value="Nitroreductase_HadB/RutE"/>
</dbReference>
<proteinExistence type="predicted"/>